<reference evidence="2" key="2">
    <citation type="submission" date="2015-01" db="EMBL/GenBank/DDBJ databases">
        <title>Evolutionary Origins and Diversification of the Mycorrhizal Mutualists.</title>
        <authorList>
            <consortium name="DOE Joint Genome Institute"/>
            <consortium name="Mycorrhizal Genomics Consortium"/>
            <person name="Kohler A."/>
            <person name="Kuo A."/>
            <person name="Nagy L.G."/>
            <person name="Floudas D."/>
            <person name="Copeland A."/>
            <person name="Barry K.W."/>
            <person name="Cichocki N."/>
            <person name="Veneault-Fourrey C."/>
            <person name="LaButti K."/>
            <person name="Lindquist E.A."/>
            <person name="Lipzen A."/>
            <person name="Lundell T."/>
            <person name="Morin E."/>
            <person name="Murat C."/>
            <person name="Riley R."/>
            <person name="Ohm R."/>
            <person name="Sun H."/>
            <person name="Tunlid A."/>
            <person name="Henrissat B."/>
            <person name="Grigoriev I.V."/>
            <person name="Hibbett D.S."/>
            <person name="Martin F."/>
        </authorList>
    </citation>
    <scope>NUCLEOTIDE SEQUENCE [LARGE SCALE GENOMIC DNA]</scope>
    <source>
        <strain evidence="2">441</strain>
    </source>
</reference>
<dbReference type="EMBL" id="KN833802">
    <property type="protein sequence ID" value="KIK18540.1"/>
    <property type="molecule type" value="Genomic_DNA"/>
</dbReference>
<evidence type="ECO:0000313" key="2">
    <source>
        <dbReference type="Proteomes" id="UP000054018"/>
    </source>
</evidence>
<keyword evidence="2" id="KW-1185">Reference proteome</keyword>
<dbReference type="OrthoDB" id="420564at2759"/>
<dbReference type="PANTHER" id="PTHR35179:SF2">
    <property type="entry name" value="START DOMAIN-CONTAINING PROTEIN"/>
    <property type="match status" value="1"/>
</dbReference>
<gene>
    <name evidence="1" type="ORF">PISMIDRAFT_109229</name>
</gene>
<dbReference type="STRING" id="765257.A0A0C9Y1J2"/>
<sequence length="396" mass="44615">MSYRTTAPRYPLPPQDGFLLKDLEGPVETLSPEAAVQSSGRVQLRNVKPLASYSWIEGRTPSIVVPGCPRIWRNTIVTTVPADSGVHYLDRNTSFMGHRPSLTPIFAAVDSLHDDFQYRDLDLVTDRNNLRKLLRCIDRQQDKTFRIDIDLLGKTCLFTRREETLVETTKEFRGYGHEYELAATKPRRGSEGEISHHRIVRYEFGGLKVLLRYEVDACTEPESEDDSLLASFSALSVGTRGAPTLSKDSAFSTRFGVRVKMSSPRSVVPQSSIIEIKTRAAHKELDWKEFYPQLYLSQTFHLYLAKHTHGTFGRVEKFQLNSQGMAVHARGAETAMAKLEVLLSAVLKAVRKHGEGVPLSLVYRAGKLQLYKRKANGTSQPFEKDIASKFQRAVAN</sequence>
<dbReference type="PANTHER" id="PTHR35179">
    <property type="entry name" value="PROTEIN CBG02620"/>
    <property type="match status" value="1"/>
</dbReference>
<name>A0A0C9Y1J2_9AGAM</name>
<accession>A0A0C9Y1J2</accession>
<dbReference type="Proteomes" id="UP000054018">
    <property type="component" value="Unassembled WGS sequence"/>
</dbReference>
<protein>
    <recommendedName>
        <fullName evidence="3">Decapping nuclease</fullName>
    </recommendedName>
</protein>
<evidence type="ECO:0008006" key="3">
    <source>
        <dbReference type="Google" id="ProtNLM"/>
    </source>
</evidence>
<dbReference type="HOGENOM" id="CLU_030046_0_1_1"/>
<dbReference type="AlphaFoldDB" id="A0A0C9Y1J2"/>
<reference evidence="1 2" key="1">
    <citation type="submission" date="2014-04" db="EMBL/GenBank/DDBJ databases">
        <authorList>
            <consortium name="DOE Joint Genome Institute"/>
            <person name="Kuo A."/>
            <person name="Kohler A."/>
            <person name="Costa M.D."/>
            <person name="Nagy L.G."/>
            <person name="Floudas D."/>
            <person name="Copeland A."/>
            <person name="Barry K.W."/>
            <person name="Cichocki N."/>
            <person name="Veneault-Fourrey C."/>
            <person name="LaButti K."/>
            <person name="Lindquist E.A."/>
            <person name="Lipzen A."/>
            <person name="Lundell T."/>
            <person name="Morin E."/>
            <person name="Murat C."/>
            <person name="Sun H."/>
            <person name="Tunlid A."/>
            <person name="Henrissat B."/>
            <person name="Grigoriev I.V."/>
            <person name="Hibbett D.S."/>
            <person name="Martin F."/>
            <person name="Nordberg H.P."/>
            <person name="Cantor M.N."/>
            <person name="Hua S.X."/>
        </authorList>
    </citation>
    <scope>NUCLEOTIDE SEQUENCE [LARGE SCALE GENOMIC DNA]</scope>
    <source>
        <strain evidence="1 2">441</strain>
    </source>
</reference>
<evidence type="ECO:0000313" key="1">
    <source>
        <dbReference type="EMBL" id="KIK18540.1"/>
    </source>
</evidence>
<proteinExistence type="predicted"/>
<organism evidence="1 2">
    <name type="scientific">Pisolithus microcarpus 441</name>
    <dbReference type="NCBI Taxonomy" id="765257"/>
    <lineage>
        <taxon>Eukaryota</taxon>
        <taxon>Fungi</taxon>
        <taxon>Dikarya</taxon>
        <taxon>Basidiomycota</taxon>
        <taxon>Agaricomycotina</taxon>
        <taxon>Agaricomycetes</taxon>
        <taxon>Agaricomycetidae</taxon>
        <taxon>Boletales</taxon>
        <taxon>Sclerodermatineae</taxon>
        <taxon>Pisolithaceae</taxon>
        <taxon>Pisolithus</taxon>
    </lineage>
</organism>